<dbReference type="Pfam" id="PF08238">
    <property type="entry name" value="Sel1"/>
    <property type="match status" value="2"/>
</dbReference>
<gene>
    <name evidence="2" type="ORF">MNBD_GAMMA22-2117</name>
</gene>
<dbReference type="InterPro" id="IPR007730">
    <property type="entry name" value="SPOR-like_dom"/>
</dbReference>
<dbReference type="PANTHER" id="PTHR45011:SF1">
    <property type="entry name" value="DAP3-BINDING CELL DEATH ENHANCER 1"/>
    <property type="match status" value="1"/>
</dbReference>
<dbReference type="Pfam" id="PF05036">
    <property type="entry name" value="SPOR"/>
    <property type="match status" value="1"/>
</dbReference>
<organism evidence="2">
    <name type="scientific">hydrothermal vent metagenome</name>
    <dbReference type="NCBI Taxonomy" id="652676"/>
    <lineage>
        <taxon>unclassified sequences</taxon>
        <taxon>metagenomes</taxon>
        <taxon>ecological metagenomes</taxon>
    </lineage>
</organism>
<evidence type="ECO:0000259" key="1">
    <source>
        <dbReference type="PROSITE" id="PS51724"/>
    </source>
</evidence>
<dbReference type="Gene3D" id="3.30.70.1070">
    <property type="entry name" value="Sporulation related repeat"/>
    <property type="match status" value="1"/>
</dbReference>
<dbReference type="InterPro" id="IPR011990">
    <property type="entry name" value="TPR-like_helical_dom_sf"/>
</dbReference>
<dbReference type="AlphaFoldDB" id="A0A3B1A755"/>
<sequence length="224" mass="25807">MFYYYRGYYNTLKYRVFSGIKLFALILVFSVFSSSVSALEKSNAINATDQGNYSLALNLWTKLAEQGDSVAQYNVGVFYFKGLGTTVNKYEASRWFRIASQSGLVQAYNRLKTKGIKPSGLIAIRTVVTPEHWVSELEPSRYTLQLASSKNKKLIQKYYYDNKLQNLAGYYSSLRQGERWYALVFGSYDTVSKAKAAFKDIPVDLRKWSPWVRKIKDIHRIKVD</sequence>
<protein>
    <recommendedName>
        <fullName evidence="1">SPOR domain-containing protein</fullName>
    </recommendedName>
</protein>
<dbReference type="InterPro" id="IPR052748">
    <property type="entry name" value="ISR_Activator"/>
</dbReference>
<reference evidence="2" key="1">
    <citation type="submission" date="2018-06" db="EMBL/GenBank/DDBJ databases">
        <authorList>
            <person name="Zhirakovskaya E."/>
        </authorList>
    </citation>
    <scope>NUCLEOTIDE SEQUENCE</scope>
</reference>
<dbReference type="SUPFAM" id="SSF81901">
    <property type="entry name" value="HCP-like"/>
    <property type="match status" value="1"/>
</dbReference>
<dbReference type="Gene3D" id="1.25.40.10">
    <property type="entry name" value="Tetratricopeptide repeat domain"/>
    <property type="match status" value="1"/>
</dbReference>
<feature type="domain" description="SPOR" evidence="1">
    <location>
        <begin position="136"/>
        <end position="214"/>
    </location>
</feature>
<dbReference type="PROSITE" id="PS51724">
    <property type="entry name" value="SPOR"/>
    <property type="match status" value="1"/>
</dbReference>
<name>A0A3B1A755_9ZZZZ</name>
<dbReference type="InterPro" id="IPR036680">
    <property type="entry name" value="SPOR-like_sf"/>
</dbReference>
<proteinExistence type="predicted"/>
<dbReference type="SMART" id="SM00671">
    <property type="entry name" value="SEL1"/>
    <property type="match status" value="1"/>
</dbReference>
<dbReference type="EMBL" id="UOFS01000014">
    <property type="protein sequence ID" value="VAW94039.1"/>
    <property type="molecule type" value="Genomic_DNA"/>
</dbReference>
<evidence type="ECO:0000313" key="2">
    <source>
        <dbReference type="EMBL" id="VAW94039.1"/>
    </source>
</evidence>
<accession>A0A3B1A755</accession>
<dbReference type="InterPro" id="IPR006597">
    <property type="entry name" value="Sel1-like"/>
</dbReference>
<dbReference type="PANTHER" id="PTHR45011">
    <property type="entry name" value="DAP3-BINDING CELL DEATH ENHANCER 1"/>
    <property type="match status" value="1"/>
</dbReference>
<dbReference type="GO" id="GO:0042834">
    <property type="term" value="F:peptidoglycan binding"/>
    <property type="evidence" value="ECO:0007669"/>
    <property type="project" value="InterPro"/>
</dbReference>